<feature type="transmembrane region" description="Helical" evidence="9">
    <location>
        <begin position="24"/>
        <end position="44"/>
    </location>
</feature>
<protein>
    <submittedName>
        <fullName evidence="12">Cation transporter</fullName>
    </submittedName>
</protein>
<dbReference type="PANTHER" id="PTHR11562:SF17">
    <property type="entry name" value="RE54080P-RELATED"/>
    <property type="match status" value="1"/>
</dbReference>
<dbReference type="Pfam" id="PF16916">
    <property type="entry name" value="ZT_dimer"/>
    <property type="match status" value="1"/>
</dbReference>
<dbReference type="InterPro" id="IPR050681">
    <property type="entry name" value="CDF/SLC30A"/>
</dbReference>
<dbReference type="InterPro" id="IPR058533">
    <property type="entry name" value="Cation_efflux_TM"/>
</dbReference>
<dbReference type="EMBL" id="JAECVW010000002">
    <property type="protein sequence ID" value="MBH8594878.1"/>
    <property type="molecule type" value="Genomic_DNA"/>
</dbReference>
<evidence type="ECO:0000313" key="12">
    <source>
        <dbReference type="EMBL" id="MBH8594878.1"/>
    </source>
</evidence>
<comment type="subcellular location">
    <subcellularLocation>
        <location evidence="1">Membrane</location>
        <topology evidence="1">Multi-pass membrane protein</topology>
    </subcellularLocation>
</comment>
<evidence type="ECO:0000256" key="5">
    <source>
        <dbReference type="ARBA" id="ARBA00022989"/>
    </source>
</evidence>
<evidence type="ECO:0000256" key="3">
    <source>
        <dbReference type="ARBA" id="ARBA00022448"/>
    </source>
</evidence>
<dbReference type="InterPro" id="IPR002524">
    <property type="entry name" value="Cation_efflux"/>
</dbReference>
<dbReference type="InterPro" id="IPR027470">
    <property type="entry name" value="Cation_efflux_CTD"/>
</dbReference>
<feature type="transmembrane region" description="Helical" evidence="9">
    <location>
        <begin position="122"/>
        <end position="146"/>
    </location>
</feature>
<evidence type="ECO:0000259" key="10">
    <source>
        <dbReference type="Pfam" id="PF01545"/>
    </source>
</evidence>
<evidence type="ECO:0000256" key="7">
    <source>
        <dbReference type="ARBA" id="ARBA00023136"/>
    </source>
</evidence>
<feature type="region of interest" description="Disordered" evidence="8">
    <location>
        <begin position="1"/>
        <end position="20"/>
    </location>
</feature>
<sequence>MTGGLFMHSHHHHHTPSTRNRQSLTMALAITASIMVLEFAGGLWTKSLALISDSGHMLSDCISLALSLAALWFAARPPSARKTYGYYRFEILAALFNGVTLFIIAGFIVWEAIQRFFSPPEIQGNMMMAIATIGLIANVMSAWILFKKGDVKENLNVKSAYLHVLGDALGSLGAIIAGLMISLFSFYLADPLLSIIVAVIILKNAWGVITHSVHILMEGTPVTVDREKVEQALKQIRGVINVHDLHIWTITSGIDSLSCHLLVEKDTDPQQILKTAIEVIEQQFAIQHTTIQIETTDFQHQAGHLLH</sequence>
<comment type="similarity">
    <text evidence="2">Belongs to the cation diffusion facilitator (CDF) transporter (TC 2.A.4) family. SLC30A subfamily.</text>
</comment>
<dbReference type="SUPFAM" id="SSF160240">
    <property type="entry name" value="Cation efflux protein cytoplasmic domain-like"/>
    <property type="match status" value="1"/>
</dbReference>
<name>A0A8I1A5I3_THEIN</name>
<feature type="transmembrane region" description="Helical" evidence="9">
    <location>
        <begin position="87"/>
        <end position="110"/>
    </location>
</feature>
<accession>A0A8I1A5I3</accession>
<dbReference type="GO" id="GO:0005886">
    <property type="term" value="C:plasma membrane"/>
    <property type="evidence" value="ECO:0007669"/>
    <property type="project" value="TreeGrafter"/>
</dbReference>
<evidence type="ECO:0000256" key="8">
    <source>
        <dbReference type="SAM" id="MobiDB-lite"/>
    </source>
</evidence>
<dbReference type="SUPFAM" id="SSF161111">
    <property type="entry name" value="Cation efflux protein transmembrane domain-like"/>
    <property type="match status" value="1"/>
</dbReference>
<keyword evidence="4 9" id="KW-0812">Transmembrane</keyword>
<evidence type="ECO:0000256" key="6">
    <source>
        <dbReference type="ARBA" id="ARBA00023065"/>
    </source>
</evidence>
<keyword evidence="13" id="KW-1185">Reference proteome</keyword>
<dbReference type="Proteomes" id="UP000633619">
    <property type="component" value="Unassembled WGS sequence"/>
</dbReference>
<evidence type="ECO:0000256" key="1">
    <source>
        <dbReference type="ARBA" id="ARBA00004141"/>
    </source>
</evidence>
<keyword evidence="6" id="KW-0406">Ion transport</keyword>
<reference evidence="12 13" key="1">
    <citation type="submission" date="2020-12" db="EMBL/GenBank/DDBJ databases">
        <title>WGS of Thermoactinomyces spp.</title>
        <authorList>
            <person name="Cheng K."/>
        </authorList>
    </citation>
    <scope>NUCLEOTIDE SEQUENCE [LARGE SCALE GENOMIC DNA]</scope>
    <source>
        <strain evidence="13">CICC 10671\DSM 43846</strain>
    </source>
</reference>
<dbReference type="GO" id="GO:0005385">
    <property type="term" value="F:zinc ion transmembrane transporter activity"/>
    <property type="evidence" value="ECO:0007669"/>
    <property type="project" value="TreeGrafter"/>
</dbReference>
<feature type="domain" description="Cation efflux protein transmembrane" evidence="10">
    <location>
        <begin position="25"/>
        <end position="217"/>
    </location>
</feature>
<evidence type="ECO:0000259" key="11">
    <source>
        <dbReference type="Pfam" id="PF16916"/>
    </source>
</evidence>
<evidence type="ECO:0000256" key="2">
    <source>
        <dbReference type="ARBA" id="ARBA00008873"/>
    </source>
</evidence>
<dbReference type="Gene3D" id="1.20.1510.10">
    <property type="entry name" value="Cation efflux protein transmembrane domain"/>
    <property type="match status" value="1"/>
</dbReference>
<proteinExistence type="inferred from homology"/>
<keyword evidence="3" id="KW-0813">Transport</keyword>
<keyword evidence="5 9" id="KW-1133">Transmembrane helix</keyword>
<comment type="caution">
    <text evidence="12">The sequence shown here is derived from an EMBL/GenBank/DDBJ whole genome shotgun (WGS) entry which is preliminary data.</text>
</comment>
<gene>
    <name evidence="12" type="ORF">I8U20_05990</name>
</gene>
<feature type="transmembrane region" description="Helical" evidence="9">
    <location>
        <begin position="167"/>
        <end position="189"/>
    </location>
</feature>
<dbReference type="NCBIfam" id="TIGR01297">
    <property type="entry name" value="CDF"/>
    <property type="match status" value="1"/>
</dbReference>
<feature type="domain" description="Cation efflux protein cytoplasmic" evidence="11">
    <location>
        <begin position="224"/>
        <end position="294"/>
    </location>
</feature>
<dbReference type="InterPro" id="IPR027469">
    <property type="entry name" value="Cation_efflux_TMD_sf"/>
</dbReference>
<feature type="transmembrane region" description="Helical" evidence="9">
    <location>
        <begin position="195"/>
        <end position="217"/>
    </location>
</feature>
<evidence type="ECO:0000256" key="9">
    <source>
        <dbReference type="SAM" id="Phobius"/>
    </source>
</evidence>
<dbReference type="InterPro" id="IPR036837">
    <property type="entry name" value="Cation_efflux_CTD_sf"/>
</dbReference>
<keyword evidence="7 9" id="KW-0472">Membrane</keyword>
<dbReference type="Pfam" id="PF01545">
    <property type="entry name" value="Cation_efflux"/>
    <property type="match status" value="1"/>
</dbReference>
<evidence type="ECO:0000256" key="4">
    <source>
        <dbReference type="ARBA" id="ARBA00022692"/>
    </source>
</evidence>
<dbReference type="PANTHER" id="PTHR11562">
    <property type="entry name" value="CATION EFFLUX PROTEIN/ ZINC TRANSPORTER"/>
    <property type="match status" value="1"/>
</dbReference>
<feature type="transmembrane region" description="Helical" evidence="9">
    <location>
        <begin position="56"/>
        <end position="75"/>
    </location>
</feature>
<organism evidence="12 13">
    <name type="scientific">Thermoactinomyces intermedius</name>
    <dbReference type="NCBI Taxonomy" id="2024"/>
    <lineage>
        <taxon>Bacteria</taxon>
        <taxon>Bacillati</taxon>
        <taxon>Bacillota</taxon>
        <taxon>Bacilli</taxon>
        <taxon>Bacillales</taxon>
        <taxon>Thermoactinomycetaceae</taxon>
        <taxon>Thermoactinomyces</taxon>
    </lineage>
</organism>
<dbReference type="AlphaFoldDB" id="A0A8I1A5I3"/>
<evidence type="ECO:0000313" key="13">
    <source>
        <dbReference type="Proteomes" id="UP000633619"/>
    </source>
</evidence>